<dbReference type="AlphaFoldDB" id="A0A183I6V7"/>
<evidence type="ECO:0000313" key="2">
    <source>
        <dbReference type="Proteomes" id="UP000267606"/>
    </source>
</evidence>
<dbReference type="Proteomes" id="UP000267606">
    <property type="component" value="Unassembled WGS sequence"/>
</dbReference>
<organism evidence="3">
    <name type="scientific">Onchocerca flexuosa</name>
    <dbReference type="NCBI Taxonomy" id="387005"/>
    <lineage>
        <taxon>Eukaryota</taxon>
        <taxon>Metazoa</taxon>
        <taxon>Ecdysozoa</taxon>
        <taxon>Nematoda</taxon>
        <taxon>Chromadorea</taxon>
        <taxon>Rhabditida</taxon>
        <taxon>Spirurina</taxon>
        <taxon>Spiruromorpha</taxon>
        <taxon>Filarioidea</taxon>
        <taxon>Onchocercidae</taxon>
        <taxon>Onchocerca</taxon>
    </lineage>
</organism>
<reference evidence="3" key="1">
    <citation type="submission" date="2016-06" db="UniProtKB">
        <authorList>
            <consortium name="WormBaseParasite"/>
        </authorList>
    </citation>
    <scope>IDENTIFICATION</scope>
</reference>
<evidence type="ECO:0000313" key="1">
    <source>
        <dbReference type="EMBL" id="VDP22019.1"/>
    </source>
</evidence>
<protein>
    <submittedName>
        <fullName evidence="3">Ovule protein</fullName>
    </submittedName>
</protein>
<accession>A0A183I6V7</accession>
<gene>
    <name evidence="1" type="ORF">OFLC_LOCUS15469</name>
</gene>
<evidence type="ECO:0000313" key="3">
    <source>
        <dbReference type="WBParaSite" id="OFLC_0001548001-mRNA-1"/>
    </source>
</evidence>
<sequence>MDGTMSSRNIRGKDYDKTTYYYITSIISRKTCMDTHVHIPGHVTYARHSMVNRVPIQYARAISHCNRSGTNSSCH</sequence>
<reference evidence="1 2" key="2">
    <citation type="submission" date="2018-11" db="EMBL/GenBank/DDBJ databases">
        <authorList>
            <consortium name="Pathogen Informatics"/>
        </authorList>
    </citation>
    <scope>NUCLEOTIDE SEQUENCE [LARGE SCALE GENOMIC DNA]</scope>
</reference>
<dbReference type="EMBL" id="UZAJ01042196">
    <property type="protein sequence ID" value="VDP22019.1"/>
    <property type="molecule type" value="Genomic_DNA"/>
</dbReference>
<proteinExistence type="predicted"/>
<name>A0A183I6V7_9BILA</name>
<keyword evidence="2" id="KW-1185">Reference proteome</keyword>
<dbReference type="WBParaSite" id="OFLC_0001548001-mRNA-1">
    <property type="protein sequence ID" value="OFLC_0001548001-mRNA-1"/>
    <property type="gene ID" value="OFLC_0001548001"/>
</dbReference>